<gene>
    <name evidence="2" type="ORF">TWF718_010947</name>
</gene>
<name>A0AAN8MGL1_9PEZI</name>
<keyword evidence="3" id="KW-1185">Reference proteome</keyword>
<evidence type="ECO:0000256" key="1">
    <source>
        <dbReference type="SAM" id="SignalP"/>
    </source>
</evidence>
<protein>
    <submittedName>
        <fullName evidence="2">Uncharacterized protein</fullName>
    </submittedName>
</protein>
<dbReference type="Proteomes" id="UP001313282">
    <property type="component" value="Unassembled WGS sequence"/>
</dbReference>
<dbReference type="AlphaFoldDB" id="A0AAN8MGL1"/>
<sequence>MIRLLEATVFSYALWFVGIHVASAAVVPERKLEQRESDSFDRGEPIFNGGPWLNPTCRLGLWTSDNKLWQGFPFGKDPPKRPDWIDGEYVQKIFKEQNREIAWKAPEHDWAYSKESKPCWNIADGKHPSFREKGADVYFVSGYCYCHFFEQENCQGLVWLDGPPGADPKSTGYVGLPGSQGFGEFGHGNFKSYTCFEIAPHFESSCKVTISNGGDEFPTVNSEDGLIRTVTIEKRFPIPFMLFNETIIDELEEASKDTDAAIEMFTDIRTTPVFKQRWDLDEKMGN</sequence>
<feature type="chain" id="PRO_5042986493" evidence="1">
    <location>
        <begin position="25"/>
        <end position="286"/>
    </location>
</feature>
<feature type="signal peptide" evidence="1">
    <location>
        <begin position="1"/>
        <end position="24"/>
    </location>
</feature>
<dbReference type="EMBL" id="JAVHNR010000009">
    <property type="protein sequence ID" value="KAK6333124.1"/>
    <property type="molecule type" value="Genomic_DNA"/>
</dbReference>
<accession>A0AAN8MGL1</accession>
<proteinExistence type="predicted"/>
<organism evidence="2 3">
    <name type="scientific">Orbilia javanica</name>
    <dbReference type="NCBI Taxonomy" id="47235"/>
    <lineage>
        <taxon>Eukaryota</taxon>
        <taxon>Fungi</taxon>
        <taxon>Dikarya</taxon>
        <taxon>Ascomycota</taxon>
        <taxon>Pezizomycotina</taxon>
        <taxon>Orbiliomycetes</taxon>
        <taxon>Orbiliales</taxon>
        <taxon>Orbiliaceae</taxon>
        <taxon>Orbilia</taxon>
    </lineage>
</organism>
<evidence type="ECO:0000313" key="2">
    <source>
        <dbReference type="EMBL" id="KAK6333124.1"/>
    </source>
</evidence>
<evidence type="ECO:0000313" key="3">
    <source>
        <dbReference type="Proteomes" id="UP001313282"/>
    </source>
</evidence>
<reference evidence="2 3" key="1">
    <citation type="submission" date="2019-10" db="EMBL/GenBank/DDBJ databases">
        <authorList>
            <person name="Palmer J.M."/>
        </authorList>
    </citation>
    <scope>NUCLEOTIDE SEQUENCE [LARGE SCALE GENOMIC DNA]</scope>
    <source>
        <strain evidence="2 3">TWF718</strain>
    </source>
</reference>
<comment type="caution">
    <text evidence="2">The sequence shown here is derived from an EMBL/GenBank/DDBJ whole genome shotgun (WGS) entry which is preliminary data.</text>
</comment>
<keyword evidence="1" id="KW-0732">Signal</keyword>